<keyword evidence="1" id="KW-0245">EGF-like domain</keyword>
<dbReference type="PROSITE" id="PS50026">
    <property type="entry name" value="EGF_3"/>
    <property type="match status" value="1"/>
</dbReference>
<dbReference type="PROSITE" id="PS00022">
    <property type="entry name" value="EGF_1"/>
    <property type="match status" value="1"/>
</dbReference>
<organism evidence="5 6">
    <name type="scientific">Acrasis kona</name>
    <dbReference type="NCBI Taxonomy" id="1008807"/>
    <lineage>
        <taxon>Eukaryota</taxon>
        <taxon>Discoba</taxon>
        <taxon>Heterolobosea</taxon>
        <taxon>Tetramitia</taxon>
        <taxon>Eutetramitia</taxon>
        <taxon>Acrasidae</taxon>
        <taxon>Acrasis</taxon>
    </lineage>
</organism>
<feature type="signal peptide" evidence="3">
    <location>
        <begin position="1"/>
        <end position="19"/>
    </location>
</feature>
<proteinExistence type="predicted"/>
<feature type="chain" id="PRO_5043565352" description="EGF-like domain-containing protein" evidence="3">
    <location>
        <begin position="20"/>
        <end position="469"/>
    </location>
</feature>
<keyword evidence="6" id="KW-1185">Reference proteome</keyword>
<reference evidence="5 6" key="1">
    <citation type="submission" date="2024-03" db="EMBL/GenBank/DDBJ databases">
        <title>The Acrasis kona genome and developmental transcriptomes reveal deep origins of eukaryotic multicellular pathways.</title>
        <authorList>
            <person name="Sheikh S."/>
            <person name="Fu C.-J."/>
            <person name="Brown M.W."/>
            <person name="Baldauf S.L."/>
        </authorList>
    </citation>
    <scope>NUCLEOTIDE SEQUENCE [LARGE SCALE GENOMIC DNA]</scope>
    <source>
        <strain evidence="5 6">ATCC MYA-3509</strain>
    </source>
</reference>
<feature type="compositionally biased region" description="Low complexity" evidence="2">
    <location>
        <begin position="287"/>
        <end position="316"/>
    </location>
</feature>
<keyword evidence="3" id="KW-0732">Signal</keyword>
<sequence length="469" mass="47993">MKITALAASLAFVAGSVFGIDADAVVCTPVQVVNSNILFAANNNTLYKYTIPDLSLQLTSSGELLCQPGSQQGDQVVFAQNLENTKSISYSTSILTPTKSDTPAPYTTPYYVEYGGGSVSDGDDKYTYTTGVLTHTRGGAVIETLDIDTTDNVAAYISFDKDVENRIHLATRTSQGRGGTQLTYYTLTKSPLALVRCGVALPGTVLSGCPVQANKCAVPVTVDFKIQNDIVTYLWSIVKDENDFQVTAVTYDARCGSLNSLPLGSTLRPIGRCTEVVAPGCGASTAGPATTTAAPTSTNAQTTSAPTTSAPAPTTGLPICGANQNLSGDNNASPARRVQTASSSCENQNLSGDNNASPARVSKRTAVCSGHGQCDSNKVCQCASGFEGENCQNACIPATTTTAPPVGITNVPSTKAPTTSAPTTGAPATTKAPVQNESGEDLSKEESPSSASAVVAGAVGAAAVAAALL</sequence>
<evidence type="ECO:0000256" key="3">
    <source>
        <dbReference type="SAM" id="SignalP"/>
    </source>
</evidence>
<evidence type="ECO:0000256" key="2">
    <source>
        <dbReference type="SAM" id="MobiDB-lite"/>
    </source>
</evidence>
<dbReference type="EMBL" id="JAOPGA020000997">
    <property type="protein sequence ID" value="KAL0483858.1"/>
    <property type="molecule type" value="Genomic_DNA"/>
</dbReference>
<name>A0AAW2Z243_9EUKA</name>
<dbReference type="AlphaFoldDB" id="A0AAW2Z243"/>
<evidence type="ECO:0000259" key="4">
    <source>
        <dbReference type="PROSITE" id="PS50026"/>
    </source>
</evidence>
<feature type="region of interest" description="Disordered" evidence="2">
    <location>
        <begin position="287"/>
        <end position="360"/>
    </location>
</feature>
<comment type="caution">
    <text evidence="5">The sequence shown here is derived from an EMBL/GenBank/DDBJ whole genome shotgun (WGS) entry which is preliminary data.</text>
</comment>
<feature type="compositionally biased region" description="Low complexity" evidence="2">
    <location>
        <begin position="412"/>
        <end position="433"/>
    </location>
</feature>
<evidence type="ECO:0000256" key="1">
    <source>
        <dbReference type="PROSITE-ProRule" id="PRU00076"/>
    </source>
</evidence>
<feature type="disulfide bond" evidence="1">
    <location>
        <begin position="382"/>
        <end position="391"/>
    </location>
</feature>
<feature type="domain" description="EGF-like" evidence="4">
    <location>
        <begin position="360"/>
        <end position="392"/>
    </location>
</feature>
<dbReference type="InterPro" id="IPR000742">
    <property type="entry name" value="EGF"/>
</dbReference>
<accession>A0AAW2Z243</accession>
<feature type="compositionally biased region" description="Polar residues" evidence="2">
    <location>
        <begin position="322"/>
        <end position="357"/>
    </location>
</feature>
<gene>
    <name evidence="5" type="ORF">AKO1_011885</name>
</gene>
<dbReference type="Gene3D" id="2.10.25.10">
    <property type="entry name" value="Laminin"/>
    <property type="match status" value="1"/>
</dbReference>
<dbReference type="Proteomes" id="UP001431209">
    <property type="component" value="Unassembled WGS sequence"/>
</dbReference>
<feature type="region of interest" description="Disordered" evidence="2">
    <location>
        <begin position="410"/>
        <end position="450"/>
    </location>
</feature>
<comment type="caution">
    <text evidence="1">Lacks conserved residue(s) required for the propagation of feature annotation.</text>
</comment>
<evidence type="ECO:0000313" key="6">
    <source>
        <dbReference type="Proteomes" id="UP001431209"/>
    </source>
</evidence>
<protein>
    <recommendedName>
        <fullName evidence="4">EGF-like domain-containing protein</fullName>
    </recommendedName>
</protein>
<keyword evidence="1" id="KW-1015">Disulfide bond</keyword>
<evidence type="ECO:0000313" key="5">
    <source>
        <dbReference type="EMBL" id="KAL0483858.1"/>
    </source>
</evidence>